<dbReference type="PANTHER" id="PTHR46499:SF1">
    <property type="entry name" value="QUEUINE TRNA-RIBOSYLTRANSFERASE"/>
    <property type="match status" value="1"/>
</dbReference>
<feature type="active site" description="Nucleophile" evidence="7">
    <location>
        <position position="265"/>
    </location>
</feature>
<protein>
    <recommendedName>
        <fullName evidence="7">Queuine tRNA-ribosyltransferase</fullName>
        <ecNumber evidence="7">2.4.2.29</ecNumber>
    </recommendedName>
    <alternativeName>
        <fullName evidence="7">Guanine insertion enzyme</fullName>
    </alternativeName>
    <alternativeName>
        <fullName evidence="7">tRNA-guanine transglycosylase</fullName>
    </alternativeName>
</protein>
<comment type="catalytic activity">
    <reaction evidence="6 7">
        <text>7-aminomethyl-7-carbaguanine + guanosine(34) in tRNA = 7-aminomethyl-7-carbaguanosine(34) in tRNA + guanine</text>
        <dbReference type="Rhea" id="RHEA:24104"/>
        <dbReference type="Rhea" id="RHEA-COMP:10341"/>
        <dbReference type="Rhea" id="RHEA-COMP:10342"/>
        <dbReference type="ChEBI" id="CHEBI:16235"/>
        <dbReference type="ChEBI" id="CHEBI:58703"/>
        <dbReference type="ChEBI" id="CHEBI:74269"/>
        <dbReference type="ChEBI" id="CHEBI:82833"/>
        <dbReference type="EC" id="2.4.2.29"/>
    </reaction>
</comment>
<dbReference type="STRING" id="1246637.MTBBW1_1740038"/>
<keyword evidence="10" id="KW-1185">Reference proteome</keyword>
<dbReference type="Proteomes" id="UP000191931">
    <property type="component" value="Unassembled WGS sequence"/>
</dbReference>
<keyword evidence="2 7" id="KW-0328">Glycosyltransferase</keyword>
<gene>
    <name evidence="7 9" type="primary">tgt</name>
    <name evidence="9" type="ORF">MTBBW1_1740038</name>
</gene>
<accession>A0A1W1HAB1</accession>
<dbReference type="RefSeq" id="WP_080806168.1">
    <property type="nucleotide sequence ID" value="NZ_LT828552.1"/>
</dbReference>
<feature type="binding site" evidence="7">
    <location>
        <position position="308"/>
    </location>
    <ligand>
        <name>Zn(2+)</name>
        <dbReference type="ChEBI" id="CHEBI:29105"/>
    </ligand>
</feature>
<keyword evidence="7" id="KW-0862">Zinc</keyword>
<sequence>MFEILTRCPETRARTGIINTAHGKIQTPIFMPVGTLASVKSVSVEELKNCGAQIILGNTYHLYLRPGCDVIDHMKGLHHFMNWDSPILTDSGGFQFFSLAKLAKFSDEGVDFQSHIDGSRHIFTPEKAVEIQSLLGSDIMMSLDWCIGHPADKGATMEALKKTTMWAERGLEFWRDNGKPNALFGIVQGGMYKELRSLSAKQLEDLDFPGYAIGGLSVGEPTEMMYEMADHTAPLLPYEKPKYVMGVGTPENLVELVGMGVDMFDCVMPSRNARNGQLFTSGGTLNISNAAFKMDEAPVDESCNCYTCRNYSRAYLRHLYKSRELLAYRLNTIHNLHYYLTLMANIRQAVAQGSFNLFKKSFYSRLECGLK</sequence>
<evidence type="ECO:0000256" key="6">
    <source>
        <dbReference type="ARBA" id="ARBA00050112"/>
    </source>
</evidence>
<feature type="binding site" evidence="7">
    <location>
        <position position="144"/>
    </location>
    <ligand>
        <name>substrate</name>
    </ligand>
</feature>
<evidence type="ECO:0000256" key="1">
    <source>
        <dbReference type="ARBA" id="ARBA00004691"/>
    </source>
</evidence>
<feature type="binding site" evidence="7">
    <location>
        <position position="215"/>
    </location>
    <ligand>
        <name>substrate</name>
    </ligand>
</feature>
<feature type="domain" description="tRNA-guanine(15) transglycosylase-like" evidence="8">
    <location>
        <begin position="11"/>
        <end position="365"/>
    </location>
</feature>
<dbReference type="Gene3D" id="3.20.20.105">
    <property type="entry name" value="Queuine tRNA-ribosyltransferase-like"/>
    <property type="match status" value="1"/>
</dbReference>
<comment type="caution">
    <text evidence="7">Lacks conserved residue(s) required for the propagation of feature annotation.</text>
</comment>
<dbReference type="EC" id="2.4.2.29" evidence="7"/>
<dbReference type="Pfam" id="PF01702">
    <property type="entry name" value="TGT"/>
    <property type="match status" value="1"/>
</dbReference>
<dbReference type="AlphaFoldDB" id="A0A1W1HAB1"/>
<dbReference type="FunFam" id="3.20.20.105:FF:000001">
    <property type="entry name" value="Queuine tRNA-ribosyltransferase"/>
    <property type="match status" value="1"/>
</dbReference>
<dbReference type="InterPro" id="IPR036511">
    <property type="entry name" value="TGT-like_sf"/>
</dbReference>
<comment type="similarity">
    <text evidence="7">Belongs to the queuine tRNA-ribosyltransferase family.</text>
</comment>
<dbReference type="SUPFAM" id="SSF51713">
    <property type="entry name" value="tRNA-guanine transglycosylase"/>
    <property type="match status" value="1"/>
</dbReference>
<dbReference type="GO" id="GO:0008479">
    <property type="term" value="F:tRNA-guanosine(34) queuine transglycosylase activity"/>
    <property type="evidence" value="ECO:0007669"/>
    <property type="project" value="UniProtKB-UniRule"/>
</dbReference>
<evidence type="ECO:0000256" key="5">
    <source>
        <dbReference type="ARBA" id="ARBA00022785"/>
    </source>
</evidence>
<feature type="region of interest" description="RNA binding" evidence="7">
    <location>
        <begin position="246"/>
        <end position="252"/>
    </location>
</feature>
<feature type="binding site" evidence="7">
    <location>
        <position position="188"/>
    </location>
    <ligand>
        <name>substrate</name>
    </ligand>
</feature>
<evidence type="ECO:0000256" key="2">
    <source>
        <dbReference type="ARBA" id="ARBA00022676"/>
    </source>
</evidence>
<dbReference type="NCBIfam" id="TIGR00449">
    <property type="entry name" value="tgt_general"/>
    <property type="match status" value="1"/>
</dbReference>
<evidence type="ECO:0000313" key="9">
    <source>
        <dbReference type="EMBL" id="SLM29308.1"/>
    </source>
</evidence>
<proteinExistence type="inferred from homology"/>
<feature type="binding site" evidence="7">
    <location>
        <position position="303"/>
    </location>
    <ligand>
        <name>Zn(2+)</name>
        <dbReference type="ChEBI" id="CHEBI:29105"/>
    </ligand>
</feature>
<dbReference type="NCBIfam" id="TIGR00430">
    <property type="entry name" value="Q_tRNA_tgt"/>
    <property type="match status" value="1"/>
</dbReference>
<evidence type="ECO:0000259" key="8">
    <source>
        <dbReference type="Pfam" id="PF01702"/>
    </source>
</evidence>
<dbReference type="PANTHER" id="PTHR46499">
    <property type="entry name" value="QUEUINE TRNA-RIBOSYLTRANSFERASE"/>
    <property type="match status" value="1"/>
</dbReference>
<comment type="subunit">
    <text evidence="7">Homodimer. Within each dimer, one monomer is responsible for RNA recognition and catalysis, while the other monomer binds to the replacement base PreQ1.</text>
</comment>
<dbReference type="GO" id="GO:0005829">
    <property type="term" value="C:cytosol"/>
    <property type="evidence" value="ECO:0007669"/>
    <property type="project" value="TreeGrafter"/>
</dbReference>
<comment type="pathway">
    <text evidence="1 7">tRNA modification; tRNA-queuosine biosynthesis.</text>
</comment>
<evidence type="ECO:0000313" key="10">
    <source>
        <dbReference type="Proteomes" id="UP000191931"/>
    </source>
</evidence>
<dbReference type="OrthoDB" id="9805417at2"/>
<dbReference type="EMBL" id="FWEV01000084">
    <property type="protein sequence ID" value="SLM29308.1"/>
    <property type="molecule type" value="Genomic_DNA"/>
</dbReference>
<keyword evidence="5 7" id="KW-0671">Queuosine biosynthesis</keyword>
<dbReference type="InterPro" id="IPR050076">
    <property type="entry name" value="ArchSynthase1/Queuine_TRR"/>
</dbReference>
<comment type="function">
    <text evidence="7">Catalyzes the base-exchange of a guanine (G) residue with the queuine precursor 7-aminomethyl-7-deazaguanine (PreQ1) at position 34 (anticodon wobble position) in tRNAs with GU(N) anticodons (tRNA-Asp, -Asn, -His and -Tyr). Catalysis occurs through a double-displacement mechanism. The nucleophile active site attacks the C1' of nucleotide 34 to detach the guanine base from the RNA, forming a covalent enzyme-RNA intermediate. The proton acceptor active site deprotonates the incoming PreQ1, allowing a nucleophilic attack on the C1' of the ribose to form the product. After dissociation, two additional enzymatic reactions on the tRNA convert PreQ1 to queuine (Q), resulting in the hypermodified nucleoside queuosine (7-(((4,5-cis-dihydroxy-2-cyclopenten-1-yl)amino)methyl)-7-deazaguanosine).</text>
</comment>
<evidence type="ECO:0000256" key="3">
    <source>
        <dbReference type="ARBA" id="ARBA00022679"/>
    </source>
</evidence>
<keyword evidence="7" id="KW-0479">Metal-binding</keyword>
<organism evidence="9 10">
    <name type="scientific">Desulfamplus magnetovallimortis</name>
    <dbReference type="NCBI Taxonomy" id="1246637"/>
    <lineage>
        <taxon>Bacteria</taxon>
        <taxon>Pseudomonadati</taxon>
        <taxon>Thermodesulfobacteriota</taxon>
        <taxon>Desulfobacteria</taxon>
        <taxon>Desulfobacterales</taxon>
        <taxon>Desulfobacteraceae</taxon>
        <taxon>Desulfamplus</taxon>
    </lineage>
</organism>
<name>A0A1W1HAB1_9BACT</name>
<reference evidence="9 10" key="1">
    <citation type="submission" date="2017-03" db="EMBL/GenBank/DDBJ databases">
        <authorList>
            <person name="Afonso C.L."/>
            <person name="Miller P.J."/>
            <person name="Scott M.A."/>
            <person name="Spackman E."/>
            <person name="Goraichik I."/>
            <person name="Dimitrov K.M."/>
            <person name="Suarez D.L."/>
            <person name="Swayne D.E."/>
        </authorList>
    </citation>
    <scope>NUCLEOTIDE SEQUENCE [LARGE SCALE GENOMIC DNA]</scope>
    <source>
        <strain evidence="9">PRJEB14757</strain>
    </source>
</reference>
<comment type="cofactor">
    <cofactor evidence="7">
        <name>Zn(2+)</name>
        <dbReference type="ChEBI" id="CHEBI:29105"/>
    </cofactor>
    <text evidence="7">Binds 1 zinc ion per subunit.</text>
</comment>
<dbReference type="GO" id="GO:0008616">
    <property type="term" value="P:tRNA queuosine(34) biosynthetic process"/>
    <property type="evidence" value="ECO:0007669"/>
    <property type="project" value="UniProtKB-UniRule"/>
</dbReference>
<dbReference type="InterPro" id="IPR002616">
    <property type="entry name" value="tRNA_ribo_trans-like"/>
</dbReference>
<feature type="active site" description="Proton acceptor" evidence="7">
    <location>
        <position position="90"/>
    </location>
</feature>
<evidence type="ECO:0000256" key="7">
    <source>
        <dbReference type="HAMAP-Rule" id="MF_00168"/>
    </source>
</evidence>
<keyword evidence="4 7" id="KW-0819">tRNA processing</keyword>
<feature type="binding site" evidence="7">
    <location>
        <begin position="90"/>
        <end position="94"/>
    </location>
    <ligand>
        <name>substrate</name>
    </ligand>
</feature>
<keyword evidence="3 7" id="KW-0808">Transferase</keyword>
<feature type="binding site" evidence="7">
    <location>
        <position position="334"/>
    </location>
    <ligand>
        <name>Zn(2+)</name>
        <dbReference type="ChEBI" id="CHEBI:29105"/>
    </ligand>
</feature>
<dbReference type="InterPro" id="IPR004803">
    <property type="entry name" value="TGT"/>
</dbReference>
<evidence type="ECO:0000256" key="4">
    <source>
        <dbReference type="ARBA" id="ARBA00022694"/>
    </source>
</evidence>
<dbReference type="HAMAP" id="MF_00168">
    <property type="entry name" value="Q_tRNA_Tgt"/>
    <property type="match status" value="1"/>
</dbReference>
<dbReference type="GO" id="GO:0046872">
    <property type="term" value="F:metal ion binding"/>
    <property type="evidence" value="ECO:0007669"/>
    <property type="project" value="UniProtKB-KW"/>
</dbReference>
<feature type="binding site" evidence="7">
    <location>
        <position position="305"/>
    </location>
    <ligand>
        <name>Zn(2+)</name>
        <dbReference type="ChEBI" id="CHEBI:29105"/>
    </ligand>
</feature>
<dbReference type="UniPathway" id="UPA00392"/>